<comment type="caution">
    <text evidence="3">The sequence shown here is derived from an EMBL/GenBank/DDBJ whole genome shotgun (WGS) entry which is preliminary data.</text>
</comment>
<keyword evidence="4" id="KW-1185">Reference proteome</keyword>
<dbReference type="EMBL" id="JAAOAN010000406">
    <property type="protein sequence ID" value="KAF5707903.1"/>
    <property type="molecule type" value="Genomic_DNA"/>
</dbReference>
<gene>
    <name evidence="3" type="ORF">FMUND_10886</name>
</gene>
<feature type="coiled-coil region" evidence="1">
    <location>
        <begin position="826"/>
        <end position="860"/>
    </location>
</feature>
<feature type="coiled-coil region" evidence="1">
    <location>
        <begin position="494"/>
        <end position="528"/>
    </location>
</feature>
<feature type="compositionally biased region" description="Basic residues" evidence="2">
    <location>
        <begin position="1003"/>
        <end position="1014"/>
    </location>
</feature>
<evidence type="ECO:0000313" key="3">
    <source>
        <dbReference type="EMBL" id="KAF5707903.1"/>
    </source>
</evidence>
<evidence type="ECO:0000313" key="4">
    <source>
        <dbReference type="Proteomes" id="UP000544331"/>
    </source>
</evidence>
<reference evidence="3 4" key="1">
    <citation type="submission" date="2020-05" db="EMBL/GenBank/DDBJ databases">
        <title>Identification and distribution of gene clusters putatively required for synthesis of sphingolipid metabolism inhibitors in phylogenetically diverse species of the filamentous fungus Fusarium.</title>
        <authorList>
            <person name="Kim H.-S."/>
            <person name="Busman M."/>
            <person name="Brown D.W."/>
            <person name="Divon H."/>
            <person name="Uhlig S."/>
            <person name="Proctor R.H."/>
        </authorList>
    </citation>
    <scope>NUCLEOTIDE SEQUENCE [LARGE SCALE GENOMIC DNA]</scope>
    <source>
        <strain evidence="3 4">NRRL 66235</strain>
    </source>
</reference>
<organism evidence="3 4">
    <name type="scientific">Fusarium mundagurra</name>
    <dbReference type="NCBI Taxonomy" id="1567541"/>
    <lineage>
        <taxon>Eukaryota</taxon>
        <taxon>Fungi</taxon>
        <taxon>Dikarya</taxon>
        <taxon>Ascomycota</taxon>
        <taxon>Pezizomycotina</taxon>
        <taxon>Sordariomycetes</taxon>
        <taxon>Hypocreomycetidae</taxon>
        <taxon>Hypocreales</taxon>
        <taxon>Nectriaceae</taxon>
        <taxon>Fusarium</taxon>
        <taxon>Fusarium fujikuroi species complex</taxon>
    </lineage>
</organism>
<evidence type="ECO:0000256" key="2">
    <source>
        <dbReference type="SAM" id="MobiDB-lite"/>
    </source>
</evidence>
<proteinExistence type="predicted"/>
<keyword evidence="1" id="KW-0175">Coiled coil</keyword>
<feature type="coiled-coil region" evidence="1">
    <location>
        <begin position="182"/>
        <end position="230"/>
    </location>
</feature>
<dbReference type="OrthoDB" id="5077295at2759"/>
<feature type="region of interest" description="Disordered" evidence="2">
    <location>
        <begin position="989"/>
        <end position="1049"/>
    </location>
</feature>
<protein>
    <submittedName>
        <fullName evidence="3">Uncharacterized protein</fullName>
    </submittedName>
</protein>
<feature type="coiled-coil region" evidence="1">
    <location>
        <begin position="580"/>
        <end position="629"/>
    </location>
</feature>
<feature type="coiled-coil region" evidence="1">
    <location>
        <begin position="400"/>
        <end position="427"/>
    </location>
</feature>
<dbReference type="AlphaFoldDB" id="A0A8H5Y8I8"/>
<evidence type="ECO:0000256" key="1">
    <source>
        <dbReference type="SAM" id="Coils"/>
    </source>
</evidence>
<dbReference type="Proteomes" id="UP000544331">
    <property type="component" value="Unassembled WGS sequence"/>
</dbReference>
<sequence>MFTNVVENKADTYYLLVAQMLAIVFCDEESAECVLQKLPTMMRTALRHILLNSWCGKETRIFVEYPNTGQKDCVSCWKQRLHLYRGIEKGISEFDIEYNKDFFKFLDPLPNLHSLSFAAYIRYWMDVWAKVQHQGHEAFVDYFDPWRVLAANVFQMTHLAREEIKFLYPIVKECLTRLTLHCKDLKSSMETMKQEAEDIKAVSQEQKVSLERLKEEMRHSAAAFQDLLARFDSNINTERQAAIIRPETSTVLSEARSRKDDTDEEKEVRVKPMTLQPQMQELVECIRERFKNYQLQIQSAQDNMGDLKAIIAERNQKIGGLERQLREKDGMLSQANEDLAYVTKGVKKRQEEIDELNEVLESSGSNSTGPWDPETKRQAELHVEHSGPFLTEDESRAQRVEGLQRSLEDAEVNIQLLQESNKILSEKMGALTTDGGSPQHSINVSVFPISPAKNTNESKIWNDAEKGQCRGDSRKNDLECPVKSQGLVESHVEIQNMKDKMAEKNLLIENLKSDLHELHQRYVEQSLEHGPIRAERDTLRLTLLKVQEAVKSHSHTEERTTFEGEHDQLVTWIEDQVTQYRIAEYNLKTLESQQQVLREELEQAIEQGKRQIEDLRKEAVDRLRVQEERDRLELILCTLEELIPTHEGGAISFDNEHSQLVEWTKEQAKHQRAAKEALKTCQAQRDRQSLKLTELSSKLEMAMTYIQNIHQIPKPAKKIIGQPEETGLWNDNVNELERGQNTWNSGVTEQLIDPKNLETGKETLQGVLQRRRRYVNTPNNEVPITNAVTEDRTTVSENTYRNRLLDSETSVTTLTTRIEKVLGLFLEKDNREAEILRNEKQTLQMELGNLESRLDNYTNLLSYKPVRSLPDFLSFTATRGDRNAQGRNIEKLDLLIKRVSDILRDVWLDTNKSRAEINWGPDNIERARIIGGVKNDKISHPRLCELTDFLSNSHSGSTKSPPSPVNPTTKSVCTQTFELDIAMADRNYDGATDRTMPAGGAERRKRAYKKKRKLTANTAGNGSGRALRSRANGTNNKPEAPGPIIIRFK</sequence>
<name>A0A8H5Y8I8_9HYPO</name>
<accession>A0A8H5Y8I8</accession>